<gene>
    <name evidence="1" type="ORF">LMG28138_03346</name>
</gene>
<protein>
    <submittedName>
        <fullName evidence="1">Uncharacterized protein</fullName>
    </submittedName>
</protein>
<accession>A0A6S7B9K8</accession>
<reference evidence="1 2" key="1">
    <citation type="submission" date="2020-04" db="EMBL/GenBank/DDBJ databases">
        <authorList>
            <person name="De Canck E."/>
        </authorList>
    </citation>
    <scope>NUCLEOTIDE SEQUENCE [LARGE SCALE GENOMIC DNA]</scope>
    <source>
        <strain evidence="1 2">LMG 28138</strain>
    </source>
</reference>
<dbReference type="EMBL" id="CADIKM010000015">
    <property type="protein sequence ID" value="CAB3792425.1"/>
    <property type="molecule type" value="Genomic_DNA"/>
</dbReference>
<sequence>MSGKHANKDAGKVRASVHTAEHGAGYLWAITLLDMKENDVRRVLLSDDSFATPAAARDAGEAALKGMSHDH</sequence>
<proteinExistence type="predicted"/>
<dbReference type="Proteomes" id="UP000494115">
    <property type="component" value="Unassembled WGS sequence"/>
</dbReference>
<evidence type="ECO:0000313" key="1">
    <source>
        <dbReference type="EMBL" id="CAB3792425.1"/>
    </source>
</evidence>
<evidence type="ECO:0000313" key="2">
    <source>
        <dbReference type="Proteomes" id="UP000494115"/>
    </source>
</evidence>
<dbReference type="AlphaFoldDB" id="A0A6S7B9K8"/>
<dbReference type="RefSeq" id="WP_175105867.1">
    <property type="nucleotide sequence ID" value="NZ_CADIKM010000015.1"/>
</dbReference>
<organism evidence="1 2">
    <name type="scientific">Pararobbsia alpina</name>
    <dbReference type="NCBI Taxonomy" id="621374"/>
    <lineage>
        <taxon>Bacteria</taxon>
        <taxon>Pseudomonadati</taxon>
        <taxon>Pseudomonadota</taxon>
        <taxon>Betaproteobacteria</taxon>
        <taxon>Burkholderiales</taxon>
        <taxon>Burkholderiaceae</taxon>
        <taxon>Pararobbsia</taxon>
    </lineage>
</organism>
<name>A0A6S7B9K8_9BURK</name>
<keyword evidence="2" id="KW-1185">Reference proteome</keyword>